<dbReference type="AlphaFoldDB" id="A0A521F581"/>
<dbReference type="GO" id="GO:0006313">
    <property type="term" value="P:DNA transposition"/>
    <property type="evidence" value="ECO:0007669"/>
    <property type="project" value="InterPro"/>
</dbReference>
<reference evidence="2 3" key="1">
    <citation type="submission" date="2017-05" db="EMBL/GenBank/DDBJ databases">
        <authorList>
            <person name="Varghese N."/>
            <person name="Submissions S."/>
        </authorList>
    </citation>
    <scope>NUCLEOTIDE SEQUENCE [LARGE SCALE GENOMIC DNA]</scope>
    <source>
        <strain evidence="2 3">DSM 21985</strain>
    </source>
</reference>
<organism evidence="2 3">
    <name type="scientific">Gracilimonas mengyeensis</name>
    <dbReference type="NCBI Taxonomy" id="1302730"/>
    <lineage>
        <taxon>Bacteria</taxon>
        <taxon>Pseudomonadati</taxon>
        <taxon>Balneolota</taxon>
        <taxon>Balneolia</taxon>
        <taxon>Balneolales</taxon>
        <taxon>Balneolaceae</taxon>
        <taxon>Gracilimonas</taxon>
    </lineage>
</organism>
<dbReference type="GO" id="GO:0004803">
    <property type="term" value="F:transposase activity"/>
    <property type="evidence" value="ECO:0007669"/>
    <property type="project" value="InterPro"/>
</dbReference>
<dbReference type="RefSeq" id="WP_142455630.1">
    <property type="nucleotide sequence ID" value="NZ_FXTP01000015.1"/>
</dbReference>
<dbReference type="PANTHER" id="PTHR36966">
    <property type="entry name" value="REP-ASSOCIATED TYROSINE TRANSPOSASE"/>
    <property type="match status" value="1"/>
</dbReference>
<dbReference type="Proteomes" id="UP000317557">
    <property type="component" value="Unassembled WGS sequence"/>
</dbReference>
<dbReference type="InterPro" id="IPR052715">
    <property type="entry name" value="RAYT_transposase"/>
</dbReference>
<evidence type="ECO:0000259" key="1">
    <source>
        <dbReference type="SMART" id="SM01321"/>
    </source>
</evidence>
<dbReference type="InterPro" id="IPR036515">
    <property type="entry name" value="Transposase_17_sf"/>
</dbReference>
<feature type="domain" description="Transposase IS200-like" evidence="1">
    <location>
        <begin position="8"/>
        <end position="148"/>
    </location>
</feature>
<evidence type="ECO:0000313" key="2">
    <source>
        <dbReference type="EMBL" id="SMO91314.1"/>
    </source>
</evidence>
<dbReference type="Gene3D" id="3.30.70.1290">
    <property type="entry name" value="Transposase IS200-like"/>
    <property type="match status" value="1"/>
</dbReference>
<dbReference type="NCBIfam" id="NF047646">
    <property type="entry name" value="REP_Tyr_transpos"/>
    <property type="match status" value="1"/>
</dbReference>
<sequence>MAGFKIHNHQQAHFITFAVIDWIDVFSRLKYKKFITDSLIFCQKNKGLKIHGWCLMTNHMHLLISAKQGYDLSAILRDFKKYTASSILNDLETNPEESHRKWMLWMFKRKGRLNPNNINYQFWQQDNRPMEVVSNKFFTQKMNYIHYNPVKEGFCKKPQDYPYSSAQWYIDKTGIIRIDEILI</sequence>
<dbReference type="GO" id="GO:0043565">
    <property type="term" value="F:sequence-specific DNA binding"/>
    <property type="evidence" value="ECO:0007669"/>
    <property type="project" value="TreeGrafter"/>
</dbReference>
<gene>
    <name evidence="2" type="ORF">SAMN06265219_11565</name>
</gene>
<dbReference type="SMART" id="SM01321">
    <property type="entry name" value="Y1_Tnp"/>
    <property type="match status" value="1"/>
</dbReference>
<protein>
    <submittedName>
        <fullName evidence="2">REP element-mobilizing transposase RayT</fullName>
    </submittedName>
</protein>
<accession>A0A521F581</accession>
<evidence type="ECO:0000313" key="3">
    <source>
        <dbReference type="Proteomes" id="UP000317557"/>
    </source>
</evidence>
<proteinExistence type="predicted"/>
<dbReference type="PANTHER" id="PTHR36966:SF1">
    <property type="entry name" value="REP-ASSOCIATED TYROSINE TRANSPOSASE"/>
    <property type="match status" value="1"/>
</dbReference>
<dbReference type="OrthoDB" id="9788881at2"/>
<dbReference type="InterPro" id="IPR002686">
    <property type="entry name" value="Transposase_17"/>
</dbReference>
<name>A0A521F581_9BACT</name>
<keyword evidence="3" id="KW-1185">Reference proteome</keyword>
<dbReference type="Pfam" id="PF01797">
    <property type="entry name" value="Y1_Tnp"/>
    <property type="match status" value="1"/>
</dbReference>
<dbReference type="SUPFAM" id="SSF143422">
    <property type="entry name" value="Transposase IS200-like"/>
    <property type="match status" value="1"/>
</dbReference>
<dbReference type="EMBL" id="FXTP01000015">
    <property type="protein sequence ID" value="SMO91314.1"/>
    <property type="molecule type" value="Genomic_DNA"/>
</dbReference>